<accession>A0A9E7F0D0</accession>
<keyword evidence="2" id="KW-1185">Reference proteome</keyword>
<gene>
    <name evidence="1" type="ORF">MUK42_27907</name>
</gene>
<sequence length="128" mass="14173">MMKMMAFAAASGVITVGHLGDGKILTFSSIYFSAMDCCGFSRIDDRNSSEVVFVMVSLHAHLFCWRKMLAVCGFTVPQPLTVEVMSSLCRQYMVIEATWILSVRTVYSSIGQPRLIPSPDLGGHRTEE</sequence>
<dbReference type="EMBL" id="CP097504">
    <property type="protein sequence ID" value="URD87219.1"/>
    <property type="molecule type" value="Genomic_DNA"/>
</dbReference>
<name>A0A9E7F0D0_9LILI</name>
<reference evidence="1" key="1">
    <citation type="submission" date="2022-05" db="EMBL/GenBank/DDBJ databases">
        <title>The Musa troglodytarum L. genome provides insights into the mechanism of non-climacteric behaviour and enrichment of carotenoids.</title>
        <authorList>
            <person name="Wang J."/>
        </authorList>
    </citation>
    <scope>NUCLEOTIDE SEQUENCE</scope>
    <source>
        <tissue evidence="1">Leaf</tissue>
    </source>
</reference>
<dbReference type="OrthoDB" id="624345at2759"/>
<evidence type="ECO:0000313" key="1">
    <source>
        <dbReference type="EMBL" id="URD87219.1"/>
    </source>
</evidence>
<evidence type="ECO:0000313" key="2">
    <source>
        <dbReference type="Proteomes" id="UP001055439"/>
    </source>
</evidence>
<protein>
    <submittedName>
        <fullName evidence="1">Uncharacterized protein</fullName>
    </submittedName>
</protein>
<dbReference type="Proteomes" id="UP001055439">
    <property type="component" value="Chromosome 2"/>
</dbReference>
<proteinExistence type="predicted"/>
<dbReference type="AlphaFoldDB" id="A0A9E7F0D0"/>
<organism evidence="1 2">
    <name type="scientific">Musa troglodytarum</name>
    <name type="common">fe'i banana</name>
    <dbReference type="NCBI Taxonomy" id="320322"/>
    <lineage>
        <taxon>Eukaryota</taxon>
        <taxon>Viridiplantae</taxon>
        <taxon>Streptophyta</taxon>
        <taxon>Embryophyta</taxon>
        <taxon>Tracheophyta</taxon>
        <taxon>Spermatophyta</taxon>
        <taxon>Magnoliopsida</taxon>
        <taxon>Liliopsida</taxon>
        <taxon>Zingiberales</taxon>
        <taxon>Musaceae</taxon>
        <taxon>Musa</taxon>
    </lineage>
</organism>